<evidence type="ECO:0000259" key="5">
    <source>
        <dbReference type="Pfam" id="PF00239"/>
    </source>
</evidence>
<feature type="domain" description="Resolvase/invertase-type recombinase catalytic" evidence="5">
    <location>
        <begin position="6"/>
        <end position="45"/>
    </location>
</feature>
<dbReference type="PROSITE" id="PS00397">
    <property type="entry name" value="RECOMBINASES_1"/>
    <property type="match status" value="1"/>
</dbReference>
<reference evidence="7" key="1">
    <citation type="journal article" date="2019" name="Int. J. Syst. Evol. Microbiol.">
        <title>The Global Catalogue of Microorganisms (GCM) 10K type strain sequencing project: providing services to taxonomists for standard genome sequencing and annotation.</title>
        <authorList>
            <consortium name="The Broad Institute Genomics Platform"/>
            <consortium name="The Broad Institute Genome Sequencing Center for Infectious Disease"/>
            <person name="Wu L."/>
            <person name="Ma J."/>
        </authorList>
    </citation>
    <scope>NUCLEOTIDE SEQUENCE [LARGE SCALE GENOMIC DNA]</scope>
    <source>
        <strain evidence="7">KCTC 52449</strain>
    </source>
</reference>
<dbReference type="EMBL" id="JBHRSX010000015">
    <property type="protein sequence ID" value="MFC3201616.1"/>
    <property type="molecule type" value="Genomic_DNA"/>
</dbReference>
<evidence type="ECO:0000256" key="3">
    <source>
        <dbReference type="ARBA" id="ARBA00023172"/>
    </source>
</evidence>
<comment type="caution">
    <text evidence="6">The sequence shown here is derived from an EMBL/GenBank/DDBJ whole genome shotgun (WGS) entry which is preliminary data.</text>
</comment>
<keyword evidence="1" id="KW-0229">DNA integration</keyword>
<dbReference type="InterPro" id="IPR036162">
    <property type="entry name" value="Resolvase-like_N_sf"/>
</dbReference>
<dbReference type="SUPFAM" id="SSF53041">
    <property type="entry name" value="Resolvase-like"/>
    <property type="match status" value="1"/>
</dbReference>
<evidence type="ECO:0000313" key="7">
    <source>
        <dbReference type="Proteomes" id="UP001595477"/>
    </source>
</evidence>
<dbReference type="InterPro" id="IPR006118">
    <property type="entry name" value="Recombinase_CS"/>
</dbReference>
<dbReference type="Gene3D" id="3.40.50.1390">
    <property type="entry name" value="Resolvase, N-terminal catalytic domain"/>
    <property type="match status" value="1"/>
</dbReference>
<evidence type="ECO:0000256" key="1">
    <source>
        <dbReference type="ARBA" id="ARBA00022908"/>
    </source>
</evidence>
<keyword evidence="3" id="KW-0233">DNA recombination</keyword>
<evidence type="ECO:0000313" key="6">
    <source>
        <dbReference type="EMBL" id="MFC3201616.1"/>
    </source>
</evidence>
<proteinExistence type="predicted"/>
<dbReference type="Proteomes" id="UP001595477">
    <property type="component" value="Unassembled WGS sequence"/>
</dbReference>
<sequence length="50" mass="5559">MSQRTYFYCRVSTSEQTTANQVQSFRDTGYEVKEGLVVEETVSGAVCAMA</sequence>
<gene>
    <name evidence="6" type="ORF">ACFOEW_07270</name>
</gene>
<evidence type="ECO:0000256" key="4">
    <source>
        <dbReference type="PROSITE-ProRule" id="PRU10137"/>
    </source>
</evidence>
<organism evidence="6 7">
    <name type="scientific">Alteromonas oceani</name>
    <dbReference type="NCBI Taxonomy" id="2071609"/>
    <lineage>
        <taxon>Bacteria</taxon>
        <taxon>Pseudomonadati</taxon>
        <taxon>Pseudomonadota</taxon>
        <taxon>Gammaproteobacteria</taxon>
        <taxon>Alteromonadales</taxon>
        <taxon>Alteromonadaceae</taxon>
        <taxon>Alteromonas/Salinimonas group</taxon>
        <taxon>Alteromonas</taxon>
    </lineage>
</organism>
<accession>A0ABV7JUI1</accession>
<protein>
    <submittedName>
        <fullName evidence="6">Recombinase family protein</fullName>
    </submittedName>
</protein>
<feature type="active site" description="O-(5'-phospho-DNA)-serine intermediate" evidence="4">
    <location>
        <position position="12"/>
    </location>
</feature>
<keyword evidence="2" id="KW-0238">DNA-binding</keyword>
<dbReference type="Pfam" id="PF00239">
    <property type="entry name" value="Resolvase"/>
    <property type="match status" value="1"/>
</dbReference>
<name>A0ABV7JUI1_9ALTE</name>
<dbReference type="RefSeq" id="WP_277423860.1">
    <property type="nucleotide sequence ID" value="NZ_JBHRSX010000015.1"/>
</dbReference>
<keyword evidence="7" id="KW-1185">Reference proteome</keyword>
<evidence type="ECO:0000256" key="2">
    <source>
        <dbReference type="ARBA" id="ARBA00023125"/>
    </source>
</evidence>
<dbReference type="InterPro" id="IPR006119">
    <property type="entry name" value="Resolv_N"/>
</dbReference>